<dbReference type="Gene3D" id="3.40.50.300">
    <property type="entry name" value="P-loop containing nucleotide triphosphate hydrolases"/>
    <property type="match status" value="1"/>
</dbReference>
<keyword evidence="4" id="KW-0812">Transmembrane</keyword>
<dbReference type="InterPro" id="IPR002543">
    <property type="entry name" value="FtsK_dom"/>
</dbReference>
<keyword evidence="4" id="KW-0472">Membrane</keyword>
<keyword evidence="4" id="KW-1133">Transmembrane helix</keyword>
<organism evidence="6 7">
    <name type="scientific">Clostridium porci</name>
    <dbReference type="NCBI Taxonomy" id="2605778"/>
    <lineage>
        <taxon>Bacteria</taxon>
        <taxon>Bacillati</taxon>
        <taxon>Bacillota</taxon>
        <taxon>Clostridia</taxon>
        <taxon>Eubacteriales</taxon>
        <taxon>Clostridiaceae</taxon>
        <taxon>Clostridium</taxon>
    </lineage>
</organism>
<accession>A0A7X2NPF3</accession>
<evidence type="ECO:0000256" key="3">
    <source>
        <dbReference type="PROSITE-ProRule" id="PRU00289"/>
    </source>
</evidence>
<proteinExistence type="predicted"/>
<dbReference type="GO" id="GO:0003677">
    <property type="term" value="F:DNA binding"/>
    <property type="evidence" value="ECO:0007669"/>
    <property type="project" value="InterPro"/>
</dbReference>
<keyword evidence="7" id="KW-1185">Reference proteome</keyword>
<dbReference type="EMBL" id="VUMD01000026">
    <property type="protein sequence ID" value="MSS38478.1"/>
    <property type="molecule type" value="Genomic_DNA"/>
</dbReference>
<dbReference type="AlphaFoldDB" id="A0A7X2NPF3"/>
<reference evidence="6 7" key="1">
    <citation type="submission" date="2019-08" db="EMBL/GenBank/DDBJ databases">
        <title>In-depth cultivation of the pig gut microbiome towards novel bacterial diversity and tailored functional studies.</title>
        <authorList>
            <person name="Wylensek D."/>
            <person name="Hitch T.C.A."/>
            <person name="Clavel T."/>
        </authorList>
    </citation>
    <scope>NUCLEOTIDE SEQUENCE [LARGE SCALE GENOMIC DNA]</scope>
    <source>
        <strain evidence="6 7">WCA-389-WT-23D1</strain>
    </source>
</reference>
<dbReference type="RefSeq" id="WP_154473879.1">
    <property type="nucleotide sequence ID" value="NZ_VUMD01000026.1"/>
</dbReference>
<name>A0A7X2NPF3_9CLOT</name>
<sequence>MTNSELDRLINGMAEGLIRFIGKFLIAIWYGGKRLNKLKNLAVFLIGIVIAGVAWMKKGLVMEWLEAAGMGSWMRNMIYIVLLCSPVICLAIIGSAITIKQAEYFQKFKEIGFREKTGKYPLYLGEKEDRDKRVLYTFKSNISIGEWRKKILQLETALDCTILKLENKGSKRIIQMLAVGSEYKIPEKLVWNDDYMAAEDGVIVIGKGMLAPISFNLNRTPHVLAAGETGSGKSVILRCCLWQLVNQGAQVYMIDFKGGVEFGLDYEEYGEVITDRERAAEVLEMLCKENAARLALFRQTRAKNLPEYNRKTGRNLSRIGVFCDEIAEMLDKKGVPSKEREIYERLEGYISTLARLSRATGINLFLGVQRPDANVLTGQIKNNIPVRMCGRFADKAASEIVLNTTAATALPDIKGRFLYLMGNELLEFQAYYFDDETMLHPVEGRTKGEMLIENPASFYVQDGGRQGCTIVSQSQKPDPAVKEVSYEDYDFSFGEEEIEWSVDQ</sequence>
<evidence type="ECO:0000256" key="4">
    <source>
        <dbReference type="SAM" id="Phobius"/>
    </source>
</evidence>
<dbReference type="PROSITE" id="PS50901">
    <property type="entry name" value="FTSK"/>
    <property type="match status" value="1"/>
</dbReference>
<dbReference type="InterPro" id="IPR027417">
    <property type="entry name" value="P-loop_NTPase"/>
</dbReference>
<dbReference type="GO" id="GO:0005524">
    <property type="term" value="F:ATP binding"/>
    <property type="evidence" value="ECO:0007669"/>
    <property type="project" value="UniProtKB-UniRule"/>
</dbReference>
<feature type="domain" description="FtsK" evidence="5">
    <location>
        <begin position="210"/>
        <end position="399"/>
    </location>
</feature>
<keyword evidence="2 3" id="KW-0067">ATP-binding</keyword>
<comment type="caution">
    <text evidence="6">The sequence shown here is derived from an EMBL/GenBank/DDBJ whole genome shotgun (WGS) entry which is preliminary data.</text>
</comment>
<feature type="binding site" evidence="3">
    <location>
        <begin position="227"/>
        <end position="234"/>
    </location>
    <ligand>
        <name>ATP</name>
        <dbReference type="ChEBI" id="CHEBI:30616"/>
    </ligand>
</feature>
<evidence type="ECO:0000313" key="6">
    <source>
        <dbReference type="EMBL" id="MSS38478.1"/>
    </source>
</evidence>
<dbReference type="SUPFAM" id="SSF52540">
    <property type="entry name" value="P-loop containing nucleoside triphosphate hydrolases"/>
    <property type="match status" value="1"/>
</dbReference>
<gene>
    <name evidence="6" type="ORF">FYJ39_18640</name>
</gene>
<evidence type="ECO:0000256" key="2">
    <source>
        <dbReference type="ARBA" id="ARBA00022840"/>
    </source>
</evidence>
<evidence type="ECO:0000313" key="7">
    <source>
        <dbReference type="Proteomes" id="UP000429958"/>
    </source>
</evidence>
<evidence type="ECO:0000256" key="1">
    <source>
        <dbReference type="ARBA" id="ARBA00022741"/>
    </source>
</evidence>
<feature type="transmembrane region" description="Helical" evidence="4">
    <location>
        <begin position="38"/>
        <end position="56"/>
    </location>
</feature>
<dbReference type="PANTHER" id="PTHR22683">
    <property type="entry name" value="SPORULATION PROTEIN RELATED"/>
    <property type="match status" value="1"/>
</dbReference>
<evidence type="ECO:0000259" key="5">
    <source>
        <dbReference type="PROSITE" id="PS50901"/>
    </source>
</evidence>
<feature type="transmembrane region" description="Helical" evidence="4">
    <location>
        <begin position="76"/>
        <end position="99"/>
    </location>
</feature>
<dbReference type="Pfam" id="PF01580">
    <property type="entry name" value="FtsK_SpoIIIE"/>
    <property type="match status" value="1"/>
</dbReference>
<protein>
    <submittedName>
        <fullName evidence="6">DNA translocase FtsK</fullName>
    </submittedName>
</protein>
<dbReference type="Proteomes" id="UP000429958">
    <property type="component" value="Unassembled WGS sequence"/>
</dbReference>
<keyword evidence="1 3" id="KW-0547">Nucleotide-binding</keyword>
<dbReference type="PANTHER" id="PTHR22683:SF1">
    <property type="entry name" value="TYPE VII SECRETION SYSTEM PROTEIN ESSC"/>
    <property type="match status" value="1"/>
</dbReference>
<feature type="transmembrane region" description="Helical" evidence="4">
    <location>
        <begin position="12"/>
        <end position="31"/>
    </location>
</feature>
<dbReference type="InterPro" id="IPR050206">
    <property type="entry name" value="FtsK/SpoIIIE/SftA"/>
</dbReference>